<organism evidence="1">
    <name type="scientific">Arundo donax</name>
    <name type="common">Giant reed</name>
    <name type="synonym">Donax arundinaceus</name>
    <dbReference type="NCBI Taxonomy" id="35708"/>
    <lineage>
        <taxon>Eukaryota</taxon>
        <taxon>Viridiplantae</taxon>
        <taxon>Streptophyta</taxon>
        <taxon>Embryophyta</taxon>
        <taxon>Tracheophyta</taxon>
        <taxon>Spermatophyta</taxon>
        <taxon>Magnoliopsida</taxon>
        <taxon>Liliopsida</taxon>
        <taxon>Poales</taxon>
        <taxon>Poaceae</taxon>
        <taxon>PACMAD clade</taxon>
        <taxon>Arundinoideae</taxon>
        <taxon>Arundineae</taxon>
        <taxon>Arundo</taxon>
    </lineage>
</organism>
<name>A0A0A9E999_ARUDO</name>
<evidence type="ECO:0000313" key="1">
    <source>
        <dbReference type="EMBL" id="JAD94500.1"/>
    </source>
</evidence>
<dbReference type="AlphaFoldDB" id="A0A0A9E999"/>
<dbReference type="EMBL" id="GBRH01203395">
    <property type="protein sequence ID" value="JAD94500.1"/>
    <property type="molecule type" value="Transcribed_RNA"/>
</dbReference>
<reference evidence="1" key="2">
    <citation type="journal article" date="2015" name="Data Brief">
        <title>Shoot transcriptome of the giant reed, Arundo donax.</title>
        <authorList>
            <person name="Barrero R.A."/>
            <person name="Guerrero F.D."/>
            <person name="Moolhuijzen P."/>
            <person name="Goolsby J.A."/>
            <person name="Tidwell J."/>
            <person name="Bellgard S.E."/>
            <person name="Bellgard M.I."/>
        </authorList>
    </citation>
    <scope>NUCLEOTIDE SEQUENCE</scope>
    <source>
        <tissue evidence="1">Shoot tissue taken approximately 20 cm above the soil surface</tissue>
    </source>
</reference>
<accession>A0A0A9E999</accession>
<proteinExistence type="predicted"/>
<reference evidence="1" key="1">
    <citation type="submission" date="2014-09" db="EMBL/GenBank/DDBJ databases">
        <authorList>
            <person name="Magalhaes I.L.F."/>
            <person name="Oliveira U."/>
            <person name="Santos F.R."/>
            <person name="Vidigal T.H.D.A."/>
            <person name="Brescovit A.D."/>
            <person name="Santos A.J."/>
        </authorList>
    </citation>
    <scope>NUCLEOTIDE SEQUENCE</scope>
    <source>
        <tissue evidence="1">Shoot tissue taken approximately 20 cm above the soil surface</tissue>
    </source>
</reference>
<sequence>MRPSISSETGVFRTSPVNCTVVYLLSIPEVPSKTCTTAFSPSTSRTWPRRVVPSPNLMFTISWNFGPFTLSKITSGPATPETVLYSMPISKVPSPISATSFASPMLAT</sequence>
<protein>
    <submittedName>
        <fullName evidence="1">Vacuolar ATP synthase subunit B</fullName>
    </submittedName>
</protein>